<evidence type="ECO:0000256" key="2">
    <source>
        <dbReference type="SAM" id="MobiDB-lite"/>
    </source>
</evidence>
<proteinExistence type="predicted"/>
<feature type="region of interest" description="Disordered" evidence="2">
    <location>
        <begin position="640"/>
        <end position="665"/>
    </location>
</feature>
<organism evidence="3 4">
    <name type="scientific">Leptomonas pyrrhocoris</name>
    <name type="common">Firebug parasite</name>
    <dbReference type="NCBI Taxonomy" id="157538"/>
    <lineage>
        <taxon>Eukaryota</taxon>
        <taxon>Discoba</taxon>
        <taxon>Euglenozoa</taxon>
        <taxon>Kinetoplastea</taxon>
        <taxon>Metakinetoplastina</taxon>
        <taxon>Trypanosomatida</taxon>
        <taxon>Trypanosomatidae</taxon>
        <taxon>Leishmaniinae</taxon>
        <taxon>Leptomonas</taxon>
    </lineage>
</organism>
<feature type="coiled-coil region" evidence="1">
    <location>
        <begin position="157"/>
        <end position="191"/>
    </location>
</feature>
<protein>
    <submittedName>
        <fullName evidence="3">Uncharacterized protein</fullName>
    </submittedName>
</protein>
<dbReference type="EMBL" id="LGTL01000005">
    <property type="protein sequence ID" value="KPA82277.1"/>
    <property type="molecule type" value="Genomic_DNA"/>
</dbReference>
<dbReference type="AlphaFoldDB" id="A0A0M9G4V0"/>
<dbReference type="OrthoDB" id="247089at2759"/>
<sequence length="742" mass="78556">MSGDEDPMVALVESWDTFLVEPSGARKQVSYSGPAQNAGEAAFFTPSTSLTSRTFLSDALSPLSLLDEGEGQALTSPSASSTDAAPSLLWLLTLVSRNMELLRAVAHLVLQFNAQFASLLEVNEGVMNNLRERHQQQLASLLEVADSHTASDMIVDSTVTERVVHQQEQELDRLERQCGAAERQLEVQLQQTLFIFLHTSAPDAMAAANRRVDALDWMTGNPNGSGNGVGADGLYRAEVDVSRFAEIRKVAPRHQHQNTAAVAPFSPLCLVPVRTIKLDNEVGSVSANLASSPTRKRANDVTLQPIILDVSPLSGLTRCLTCCSGTQPGAVSSSVSNAAEEHLLRLAHTRHSVLLLIGTEAAALEVMATCKAPELLLGATHTCRERFRPLPHHPVLRVLFTTRLWGANVVLLWNPSQEPRAGWPTSSSAAAQTVVEDALQLAYAWDADMFSVAVLEGARLPQYPSSDATNAGTQTSAPPSSPAAAFFAGQAMSMEVLRQLRNGVTRELLETAGTRRARCWQGSSAWLQLGGGSVDTAGTHMCPRAVGVLYVSQAAAAAAGGGGASTSSVAASPTAVTAAAASPSPASVSAASSPLQSAASSPTSVFRGPPVTFNTPLAIRAFLPLSEEYFIKDQLNRRGAEHNKLNSSNSGSRDRRGAGSYAGRGAGAAMASGLEENLQEEVEFSHDSFTASSLPRASRSGFGDGPENGGYGDAAFQRERQRETMGLEALIHYAFGEFAEAL</sequence>
<dbReference type="RefSeq" id="XP_015660716.1">
    <property type="nucleotide sequence ID" value="XM_015800709.1"/>
</dbReference>
<accession>A0A0M9G4V0</accession>
<dbReference type="GeneID" id="26903676"/>
<evidence type="ECO:0000313" key="3">
    <source>
        <dbReference type="EMBL" id="KPA82277.1"/>
    </source>
</evidence>
<dbReference type="Proteomes" id="UP000037923">
    <property type="component" value="Unassembled WGS sequence"/>
</dbReference>
<evidence type="ECO:0000256" key="1">
    <source>
        <dbReference type="SAM" id="Coils"/>
    </source>
</evidence>
<feature type="region of interest" description="Disordered" evidence="2">
    <location>
        <begin position="679"/>
        <end position="713"/>
    </location>
</feature>
<comment type="caution">
    <text evidence="3">The sequence shown here is derived from an EMBL/GenBank/DDBJ whole genome shotgun (WGS) entry which is preliminary data.</text>
</comment>
<evidence type="ECO:0000313" key="4">
    <source>
        <dbReference type="Proteomes" id="UP000037923"/>
    </source>
</evidence>
<reference evidence="3 4" key="1">
    <citation type="submission" date="2015-07" db="EMBL/GenBank/DDBJ databases">
        <title>High-quality genome of monoxenous trypanosomatid Leptomonas pyrrhocoris.</title>
        <authorList>
            <person name="Flegontov P."/>
            <person name="Butenko A."/>
            <person name="Firsov S."/>
            <person name="Vlcek C."/>
            <person name="Logacheva M.D."/>
            <person name="Field M."/>
            <person name="Filatov D."/>
            <person name="Flegontova O."/>
            <person name="Gerasimov E."/>
            <person name="Jackson A.P."/>
            <person name="Kelly S."/>
            <person name="Opperdoes F."/>
            <person name="O'Reilly A."/>
            <person name="Votypka J."/>
            <person name="Yurchenko V."/>
            <person name="Lukes J."/>
        </authorList>
    </citation>
    <scope>NUCLEOTIDE SEQUENCE [LARGE SCALE GENOMIC DNA]</scope>
    <source>
        <strain evidence="3">H10</strain>
    </source>
</reference>
<keyword evidence="1" id="KW-0175">Coiled coil</keyword>
<dbReference type="VEuPathDB" id="TriTrypDB:LpyrH10_05_2450"/>
<feature type="compositionally biased region" description="Gly residues" evidence="2">
    <location>
        <begin position="702"/>
        <end position="712"/>
    </location>
</feature>
<name>A0A0M9G4V0_LEPPY</name>
<dbReference type="OMA" id="MCPRAVG"/>
<keyword evidence="4" id="KW-1185">Reference proteome</keyword>
<gene>
    <name evidence="3" type="ORF">ABB37_03385</name>
</gene>